<gene>
    <name evidence="6" type="primary">lipB</name>
    <name evidence="12" type="ORF">CWI78_08340</name>
</gene>
<dbReference type="OrthoDB" id="9787061at2"/>
<evidence type="ECO:0000256" key="8">
    <source>
        <dbReference type="PIRSR" id="PIRSR016262-1"/>
    </source>
</evidence>
<dbReference type="GO" id="GO:0033819">
    <property type="term" value="F:lipoyl(octanoyl) transferase activity"/>
    <property type="evidence" value="ECO:0007669"/>
    <property type="project" value="UniProtKB-EC"/>
</dbReference>
<dbReference type="PROSITE" id="PS01313">
    <property type="entry name" value="LIPB"/>
    <property type="match status" value="1"/>
</dbReference>
<comment type="pathway">
    <text evidence="1 6 7">Protein modification; protein lipoylation via endogenous pathway; protein N(6)-(lipoyl)lysine from octanoyl-[acyl-carrier-protein]: step 1/2.</text>
</comment>
<dbReference type="NCBIfam" id="TIGR00214">
    <property type="entry name" value="lipB"/>
    <property type="match status" value="1"/>
</dbReference>
<evidence type="ECO:0000256" key="5">
    <source>
        <dbReference type="ARBA" id="ARBA00024732"/>
    </source>
</evidence>
<proteinExistence type="inferred from homology"/>
<evidence type="ECO:0000259" key="11">
    <source>
        <dbReference type="PROSITE" id="PS51733"/>
    </source>
</evidence>
<dbReference type="InterPro" id="IPR000544">
    <property type="entry name" value="Octanoyltransferase"/>
</dbReference>
<dbReference type="AlphaFoldDB" id="A0A432YZ93"/>
<dbReference type="PANTHER" id="PTHR10993:SF7">
    <property type="entry name" value="LIPOYLTRANSFERASE 2, MITOCHONDRIAL-RELATED"/>
    <property type="match status" value="1"/>
</dbReference>
<comment type="similarity">
    <text evidence="6 7">Belongs to the LipB family.</text>
</comment>
<dbReference type="InterPro" id="IPR004143">
    <property type="entry name" value="BPL_LPL_catalytic"/>
</dbReference>
<keyword evidence="4 6" id="KW-0012">Acyltransferase</keyword>
<feature type="site" description="Lowers pKa of active site Cys" evidence="6 10">
    <location>
        <position position="134"/>
    </location>
</feature>
<evidence type="ECO:0000256" key="6">
    <source>
        <dbReference type="HAMAP-Rule" id="MF_00013"/>
    </source>
</evidence>
<dbReference type="Pfam" id="PF21948">
    <property type="entry name" value="LplA-B_cat"/>
    <property type="match status" value="1"/>
</dbReference>
<feature type="binding site" evidence="6 9">
    <location>
        <begin position="150"/>
        <end position="152"/>
    </location>
    <ligand>
        <name>substrate</name>
    </ligand>
</feature>
<sequence>MNDTLIIRELGRQPYEPVWHAMQQFTDQRDEQTADELWVVEHDPVFTQGQAGKAEHILAPGDIPVIQVDRGGQVTYHGPGQLVIYFLLNIRRLNYGVRQLVNHIENTVIDTLSDYGIDAKARRDAPGVYVDTDKICSLGLRIRKGCSFHGLALNVNMDMEPFSRINPCGLSGIKMIQTKDLNGPESFSEAANAVIKHFTSSLSYSDILQQTGLAQDYVKAS</sequence>
<comment type="subcellular location">
    <subcellularLocation>
        <location evidence="6">Cytoplasm</location>
    </subcellularLocation>
</comment>
<dbReference type="PANTHER" id="PTHR10993">
    <property type="entry name" value="OCTANOYLTRANSFERASE"/>
    <property type="match status" value="1"/>
</dbReference>
<dbReference type="EMBL" id="PIQC01000005">
    <property type="protein sequence ID" value="RUO68907.1"/>
    <property type="molecule type" value="Genomic_DNA"/>
</dbReference>
<comment type="catalytic activity">
    <reaction evidence="6 7">
        <text>octanoyl-[ACP] + L-lysyl-[protein] = N(6)-octanoyl-L-lysyl-[protein] + holo-[ACP] + H(+)</text>
        <dbReference type="Rhea" id="RHEA:17665"/>
        <dbReference type="Rhea" id="RHEA-COMP:9636"/>
        <dbReference type="Rhea" id="RHEA-COMP:9685"/>
        <dbReference type="Rhea" id="RHEA-COMP:9752"/>
        <dbReference type="Rhea" id="RHEA-COMP:9928"/>
        <dbReference type="ChEBI" id="CHEBI:15378"/>
        <dbReference type="ChEBI" id="CHEBI:29969"/>
        <dbReference type="ChEBI" id="CHEBI:64479"/>
        <dbReference type="ChEBI" id="CHEBI:78463"/>
        <dbReference type="ChEBI" id="CHEBI:78809"/>
        <dbReference type="EC" id="2.3.1.181"/>
    </reaction>
</comment>
<evidence type="ECO:0000313" key="12">
    <source>
        <dbReference type="EMBL" id="RUO68907.1"/>
    </source>
</evidence>
<feature type="domain" description="BPL/LPL catalytic" evidence="11">
    <location>
        <begin position="31"/>
        <end position="206"/>
    </location>
</feature>
<dbReference type="InterPro" id="IPR045864">
    <property type="entry name" value="aa-tRNA-synth_II/BPL/LPL"/>
</dbReference>
<keyword evidence="3 6" id="KW-0808">Transferase</keyword>
<evidence type="ECO:0000256" key="1">
    <source>
        <dbReference type="ARBA" id="ARBA00004821"/>
    </source>
</evidence>
<evidence type="ECO:0000313" key="13">
    <source>
        <dbReference type="Proteomes" id="UP000288058"/>
    </source>
</evidence>
<evidence type="ECO:0000256" key="9">
    <source>
        <dbReference type="PIRSR" id="PIRSR016262-2"/>
    </source>
</evidence>
<accession>A0A432YZ93</accession>
<dbReference type="EC" id="2.3.1.181" evidence="6 7"/>
<keyword evidence="13" id="KW-1185">Reference proteome</keyword>
<feature type="active site" description="Acyl-thioester intermediate" evidence="6 8">
    <location>
        <position position="168"/>
    </location>
</feature>
<protein>
    <recommendedName>
        <fullName evidence="6 7">Octanoyltransferase</fullName>
        <ecNumber evidence="6 7">2.3.1.181</ecNumber>
    </recommendedName>
    <alternativeName>
        <fullName evidence="6">Lipoate-protein ligase B</fullName>
    </alternativeName>
    <alternativeName>
        <fullName evidence="6">Lipoyl/octanoyl transferase</fullName>
    </alternativeName>
    <alternativeName>
        <fullName evidence="6">Octanoyl-[acyl-carrier-protein]-protein N-octanoyltransferase</fullName>
    </alternativeName>
</protein>
<comment type="caution">
    <text evidence="12">The sequence shown here is derived from an EMBL/GenBank/DDBJ whole genome shotgun (WGS) entry which is preliminary data.</text>
</comment>
<evidence type="ECO:0000256" key="4">
    <source>
        <dbReference type="ARBA" id="ARBA00023315"/>
    </source>
</evidence>
<dbReference type="RefSeq" id="WP_126782085.1">
    <property type="nucleotide sequence ID" value="NZ_PIQC01000005.1"/>
</dbReference>
<evidence type="ECO:0000256" key="7">
    <source>
        <dbReference type="PIRNR" id="PIRNR016262"/>
    </source>
</evidence>
<dbReference type="Gene3D" id="3.30.930.10">
    <property type="entry name" value="Bira Bifunctional Protein, Domain 2"/>
    <property type="match status" value="1"/>
</dbReference>
<organism evidence="12 13">
    <name type="scientific">Idiomarina ramblicola</name>
    <dbReference type="NCBI Taxonomy" id="263724"/>
    <lineage>
        <taxon>Bacteria</taxon>
        <taxon>Pseudomonadati</taxon>
        <taxon>Pseudomonadota</taxon>
        <taxon>Gammaproteobacteria</taxon>
        <taxon>Alteromonadales</taxon>
        <taxon>Idiomarinaceae</taxon>
        <taxon>Idiomarina</taxon>
    </lineage>
</organism>
<dbReference type="FunFam" id="3.30.930.10:FF:000020">
    <property type="entry name" value="Octanoyltransferase"/>
    <property type="match status" value="1"/>
</dbReference>
<keyword evidence="2 6" id="KW-0963">Cytoplasm</keyword>
<dbReference type="GO" id="GO:0005737">
    <property type="term" value="C:cytoplasm"/>
    <property type="evidence" value="ECO:0007669"/>
    <property type="project" value="UniProtKB-SubCell"/>
</dbReference>
<evidence type="ECO:0000256" key="10">
    <source>
        <dbReference type="PIRSR" id="PIRSR016262-3"/>
    </source>
</evidence>
<comment type="function">
    <text evidence="5 6 7">Catalyzes the transfer of endogenously produced octanoic acid from octanoyl-acyl-carrier-protein onto the lipoyl domains of lipoate-dependent enzymes. Lipoyl-ACP can also act as a substrate although octanoyl-ACP is likely to be the physiological substrate.</text>
</comment>
<comment type="miscellaneous">
    <text evidence="6">In the reaction, the free carboxyl group of octanoic acid is attached via an amide linkage to the epsilon-amino group of a specific lysine residue of lipoyl domains of lipoate-dependent enzymes.</text>
</comment>
<name>A0A432YZ93_9GAMM</name>
<dbReference type="CDD" id="cd16444">
    <property type="entry name" value="LipB"/>
    <property type="match status" value="1"/>
</dbReference>
<evidence type="ECO:0000256" key="2">
    <source>
        <dbReference type="ARBA" id="ARBA00022490"/>
    </source>
</evidence>
<dbReference type="SUPFAM" id="SSF55681">
    <property type="entry name" value="Class II aaRS and biotin synthetases"/>
    <property type="match status" value="1"/>
</dbReference>
<dbReference type="UniPathway" id="UPA00538">
    <property type="reaction ID" value="UER00592"/>
</dbReference>
<evidence type="ECO:0000256" key="3">
    <source>
        <dbReference type="ARBA" id="ARBA00022679"/>
    </source>
</evidence>
<dbReference type="InterPro" id="IPR020605">
    <property type="entry name" value="Octanoyltransferase_CS"/>
</dbReference>
<feature type="binding site" evidence="6 9">
    <location>
        <begin position="137"/>
        <end position="139"/>
    </location>
    <ligand>
        <name>substrate</name>
    </ligand>
</feature>
<dbReference type="GO" id="GO:0009249">
    <property type="term" value="P:protein lipoylation"/>
    <property type="evidence" value="ECO:0007669"/>
    <property type="project" value="InterPro"/>
</dbReference>
<feature type="binding site" evidence="6 9">
    <location>
        <begin position="70"/>
        <end position="77"/>
    </location>
    <ligand>
        <name>substrate</name>
    </ligand>
</feature>
<reference evidence="13" key="1">
    <citation type="journal article" date="2018" name="Front. Microbiol.">
        <title>Genome-Based Analysis Reveals the Taxonomy and Diversity of the Family Idiomarinaceae.</title>
        <authorList>
            <person name="Liu Y."/>
            <person name="Lai Q."/>
            <person name="Shao Z."/>
        </authorList>
    </citation>
    <scope>NUCLEOTIDE SEQUENCE [LARGE SCALE GENOMIC DNA]</scope>
    <source>
        <strain evidence="13">R22</strain>
    </source>
</reference>
<dbReference type="NCBIfam" id="NF010922">
    <property type="entry name" value="PRK14342.1"/>
    <property type="match status" value="1"/>
</dbReference>
<dbReference type="HAMAP" id="MF_00013">
    <property type="entry name" value="LipB"/>
    <property type="match status" value="1"/>
</dbReference>
<dbReference type="Proteomes" id="UP000288058">
    <property type="component" value="Unassembled WGS sequence"/>
</dbReference>
<dbReference type="PROSITE" id="PS51733">
    <property type="entry name" value="BPL_LPL_CATALYTIC"/>
    <property type="match status" value="1"/>
</dbReference>
<dbReference type="PIRSF" id="PIRSF016262">
    <property type="entry name" value="LPLase"/>
    <property type="match status" value="1"/>
</dbReference>